<reference evidence="2 3" key="1">
    <citation type="journal article" date="2020" name="Cell">
        <title>Large-Scale Comparative Analyses of Tick Genomes Elucidate Their Genetic Diversity and Vector Capacities.</title>
        <authorList>
            <consortium name="Tick Genome and Microbiome Consortium (TIGMIC)"/>
            <person name="Jia N."/>
            <person name="Wang J."/>
            <person name="Shi W."/>
            <person name="Du L."/>
            <person name="Sun Y."/>
            <person name="Zhan W."/>
            <person name="Jiang J.F."/>
            <person name="Wang Q."/>
            <person name="Zhang B."/>
            <person name="Ji P."/>
            <person name="Bell-Sakyi L."/>
            <person name="Cui X.M."/>
            <person name="Yuan T.T."/>
            <person name="Jiang B.G."/>
            <person name="Yang W.F."/>
            <person name="Lam T.T."/>
            <person name="Chang Q.C."/>
            <person name="Ding S.J."/>
            <person name="Wang X.J."/>
            <person name="Zhu J.G."/>
            <person name="Ruan X.D."/>
            <person name="Zhao L."/>
            <person name="Wei J.T."/>
            <person name="Ye R.Z."/>
            <person name="Que T.C."/>
            <person name="Du C.H."/>
            <person name="Zhou Y.H."/>
            <person name="Cheng J.X."/>
            <person name="Dai P.F."/>
            <person name="Guo W.B."/>
            <person name="Han X.H."/>
            <person name="Huang E.J."/>
            <person name="Li L.F."/>
            <person name="Wei W."/>
            <person name="Gao Y.C."/>
            <person name="Liu J.Z."/>
            <person name="Shao H.Z."/>
            <person name="Wang X."/>
            <person name="Wang C.C."/>
            <person name="Yang T.C."/>
            <person name="Huo Q.B."/>
            <person name="Li W."/>
            <person name="Chen H.Y."/>
            <person name="Chen S.E."/>
            <person name="Zhou L.G."/>
            <person name="Ni X.B."/>
            <person name="Tian J.H."/>
            <person name="Sheng Y."/>
            <person name="Liu T."/>
            <person name="Pan Y.S."/>
            <person name="Xia L.Y."/>
            <person name="Li J."/>
            <person name="Zhao F."/>
            <person name="Cao W.C."/>
        </authorList>
    </citation>
    <scope>NUCLEOTIDE SEQUENCE [LARGE SCALE GENOMIC DNA]</scope>
    <source>
        <strain evidence="2">HaeL-2018</strain>
    </source>
</reference>
<dbReference type="VEuPathDB" id="VectorBase:HLOH_048689"/>
<protein>
    <submittedName>
        <fullName evidence="2">Uncharacterized protein</fullName>
    </submittedName>
</protein>
<dbReference type="Proteomes" id="UP000821853">
    <property type="component" value="Unassembled WGS sequence"/>
</dbReference>
<keyword evidence="1" id="KW-0732">Signal</keyword>
<evidence type="ECO:0000313" key="3">
    <source>
        <dbReference type="Proteomes" id="UP000821853"/>
    </source>
</evidence>
<gene>
    <name evidence="2" type="ORF">HPB48_017101</name>
</gene>
<keyword evidence="3" id="KW-1185">Reference proteome</keyword>
<evidence type="ECO:0000256" key="1">
    <source>
        <dbReference type="SAM" id="SignalP"/>
    </source>
</evidence>
<feature type="signal peptide" evidence="1">
    <location>
        <begin position="1"/>
        <end position="20"/>
    </location>
</feature>
<evidence type="ECO:0000313" key="2">
    <source>
        <dbReference type="EMBL" id="KAH9378498.1"/>
    </source>
</evidence>
<dbReference type="AlphaFoldDB" id="A0A9J6GSS0"/>
<sequence length="214" mass="24297">MKVLPALVFLPVGAIPVAFQDMLEVFPQEAIELADHSEDVYVGRPRPNGLCSAQFPPKLWSVYESALDGMPRKNNSVEAWHYGLQVIAHNFYATNIIPQTPLTILLSYSLWSHSRLSEQRKVRFTELVSVPALSEERAGLKQNEAQSSGKRDHCYKGVAEAANLQQAPSKNSSTLQWNRVNRQHRYPRGLRQKPYVVSGKLYPELRKQIELFVI</sequence>
<proteinExistence type="predicted"/>
<comment type="caution">
    <text evidence="2">The sequence shown here is derived from an EMBL/GenBank/DDBJ whole genome shotgun (WGS) entry which is preliminary data.</text>
</comment>
<name>A0A9J6GSS0_HAELO</name>
<dbReference type="OrthoDB" id="6500349at2759"/>
<accession>A0A9J6GSS0</accession>
<dbReference type="EMBL" id="JABSTR010000008">
    <property type="protein sequence ID" value="KAH9378498.1"/>
    <property type="molecule type" value="Genomic_DNA"/>
</dbReference>
<feature type="chain" id="PRO_5039938109" evidence="1">
    <location>
        <begin position="21"/>
        <end position="214"/>
    </location>
</feature>
<dbReference type="OMA" id="ASSDHCE"/>
<organism evidence="2 3">
    <name type="scientific">Haemaphysalis longicornis</name>
    <name type="common">Bush tick</name>
    <dbReference type="NCBI Taxonomy" id="44386"/>
    <lineage>
        <taxon>Eukaryota</taxon>
        <taxon>Metazoa</taxon>
        <taxon>Ecdysozoa</taxon>
        <taxon>Arthropoda</taxon>
        <taxon>Chelicerata</taxon>
        <taxon>Arachnida</taxon>
        <taxon>Acari</taxon>
        <taxon>Parasitiformes</taxon>
        <taxon>Ixodida</taxon>
        <taxon>Ixodoidea</taxon>
        <taxon>Ixodidae</taxon>
        <taxon>Haemaphysalinae</taxon>
        <taxon>Haemaphysalis</taxon>
    </lineage>
</organism>